<dbReference type="AlphaFoldDB" id="A0A5C3MCT5"/>
<accession>A0A5C3MCT5</accession>
<organism evidence="1 2">
    <name type="scientific">Crucibulum laeve</name>
    <dbReference type="NCBI Taxonomy" id="68775"/>
    <lineage>
        <taxon>Eukaryota</taxon>
        <taxon>Fungi</taxon>
        <taxon>Dikarya</taxon>
        <taxon>Basidiomycota</taxon>
        <taxon>Agaricomycotina</taxon>
        <taxon>Agaricomycetes</taxon>
        <taxon>Agaricomycetidae</taxon>
        <taxon>Agaricales</taxon>
        <taxon>Agaricineae</taxon>
        <taxon>Nidulariaceae</taxon>
        <taxon>Crucibulum</taxon>
    </lineage>
</organism>
<dbReference type="Gene3D" id="3.40.50.1820">
    <property type="entry name" value="alpha/beta hydrolase"/>
    <property type="match status" value="1"/>
</dbReference>
<reference evidence="1 2" key="1">
    <citation type="journal article" date="2019" name="Nat. Ecol. Evol.">
        <title>Megaphylogeny resolves global patterns of mushroom evolution.</title>
        <authorList>
            <person name="Varga T."/>
            <person name="Krizsan K."/>
            <person name="Foldi C."/>
            <person name="Dima B."/>
            <person name="Sanchez-Garcia M."/>
            <person name="Sanchez-Ramirez S."/>
            <person name="Szollosi G.J."/>
            <person name="Szarkandi J.G."/>
            <person name="Papp V."/>
            <person name="Albert L."/>
            <person name="Andreopoulos W."/>
            <person name="Angelini C."/>
            <person name="Antonin V."/>
            <person name="Barry K.W."/>
            <person name="Bougher N.L."/>
            <person name="Buchanan P."/>
            <person name="Buyck B."/>
            <person name="Bense V."/>
            <person name="Catcheside P."/>
            <person name="Chovatia M."/>
            <person name="Cooper J."/>
            <person name="Damon W."/>
            <person name="Desjardin D."/>
            <person name="Finy P."/>
            <person name="Geml J."/>
            <person name="Haridas S."/>
            <person name="Hughes K."/>
            <person name="Justo A."/>
            <person name="Karasinski D."/>
            <person name="Kautmanova I."/>
            <person name="Kiss B."/>
            <person name="Kocsube S."/>
            <person name="Kotiranta H."/>
            <person name="LaButti K.M."/>
            <person name="Lechner B.E."/>
            <person name="Liimatainen K."/>
            <person name="Lipzen A."/>
            <person name="Lukacs Z."/>
            <person name="Mihaltcheva S."/>
            <person name="Morgado L.N."/>
            <person name="Niskanen T."/>
            <person name="Noordeloos M.E."/>
            <person name="Ohm R.A."/>
            <person name="Ortiz-Santana B."/>
            <person name="Ovrebo C."/>
            <person name="Racz N."/>
            <person name="Riley R."/>
            <person name="Savchenko A."/>
            <person name="Shiryaev A."/>
            <person name="Soop K."/>
            <person name="Spirin V."/>
            <person name="Szebenyi C."/>
            <person name="Tomsovsky M."/>
            <person name="Tulloss R.E."/>
            <person name="Uehling J."/>
            <person name="Grigoriev I.V."/>
            <person name="Vagvolgyi C."/>
            <person name="Papp T."/>
            <person name="Martin F.M."/>
            <person name="Miettinen O."/>
            <person name="Hibbett D.S."/>
            <person name="Nagy L.G."/>
        </authorList>
    </citation>
    <scope>NUCLEOTIDE SEQUENCE [LARGE SCALE GENOMIC DNA]</scope>
    <source>
        <strain evidence="1 2">CBS 166.37</strain>
    </source>
</reference>
<name>A0A5C3MCT5_9AGAR</name>
<dbReference type="InterPro" id="IPR029058">
    <property type="entry name" value="AB_hydrolase_fold"/>
</dbReference>
<keyword evidence="2" id="KW-1185">Reference proteome</keyword>
<dbReference type="Proteomes" id="UP000308652">
    <property type="component" value="Unassembled WGS sequence"/>
</dbReference>
<gene>
    <name evidence="1" type="ORF">BDQ12DRAFT_698364</name>
</gene>
<protein>
    <recommendedName>
        <fullName evidence="3">AB hydrolase-1 domain-containing protein</fullName>
    </recommendedName>
</protein>
<evidence type="ECO:0000313" key="1">
    <source>
        <dbReference type="EMBL" id="TFK38971.1"/>
    </source>
</evidence>
<dbReference type="EMBL" id="ML213601">
    <property type="protein sequence ID" value="TFK38971.1"/>
    <property type="molecule type" value="Genomic_DNA"/>
</dbReference>
<dbReference type="SUPFAM" id="SSF53474">
    <property type="entry name" value="alpha/beta-Hydrolases"/>
    <property type="match status" value="1"/>
</dbReference>
<proteinExistence type="predicted"/>
<evidence type="ECO:0000313" key="2">
    <source>
        <dbReference type="Proteomes" id="UP000308652"/>
    </source>
</evidence>
<dbReference type="OrthoDB" id="3251587at2759"/>
<evidence type="ECO:0008006" key="3">
    <source>
        <dbReference type="Google" id="ProtNLM"/>
    </source>
</evidence>
<sequence>MVFQNIVVIDTGIEIAYVDSGAPSTQSSYITIIAIHGMCFTAPVFKRVQVMASRRVVRIVALNRRKYPGSTPFTAEELAVKDAWLADRGHEIATFTDIFSRENSLPRISDGGEMGGIILLGWSVGVGEANAAIAYAESLPDAVRTGFTSQIRALGAPIMLGLPMPEKNWAPFMVESIPAELCLPAFGQWVTSYFDHGDLSTHALDVLSYVLPSTSHHGTIYSMTKAEQADIIFDRKEVVVEGMYMFSFGTQLNFAYQRAFFDQATDKLFPGLKRSHLAGDQTASWRIAGLWVVEKEAQNRGRKDIKCILSKGYNHFMH</sequence>